<dbReference type="Proteomes" id="UP000001964">
    <property type="component" value="Chromosome"/>
</dbReference>
<organism evidence="1 2">
    <name type="scientific">Maricaulis maris (strain MCS10)</name>
    <name type="common">Caulobacter maris</name>
    <dbReference type="NCBI Taxonomy" id="394221"/>
    <lineage>
        <taxon>Bacteria</taxon>
        <taxon>Pseudomonadati</taxon>
        <taxon>Pseudomonadota</taxon>
        <taxon>Alphaproteobacteria</taxon>
        <taxon>Maricaulales</taxon>
        <taxon>Maricaulaceae</taxon>
        <taxon>Maricaulis</taxon>
    </lineage>
</organism>
<dbReference type="HOGENOM" id="CLU_721229_0_0_5"/>
<name>Q0ATI1_MARMM</name>
<gene>
    <name evidence="1" type="ordered locus">Mmar10_0110</name>
</gene>
<dbReference type="AlphaFoldDB" id="Q0ATI1"/>
<dbReference type="OrthoDB" id="5349052at2"/>
<protein>
    <submittedName>
        <fullName evidence="1">Uncharacterized protein</fullName>
    </submittedName>
</protein>
<dbReference type="KEGG" id="mmr:Mmar10_0110"/>
<evidence type="ECO:0000313" key="2">
    <source>
        <dbReference type="Proteomes" id="UP000001964"/>
    </source>
</evidence>
<keyword evidence="2" id="KW-1185">Reference proteome</keyword>
<evidence type="ECO:0000313" key="1">
    <source>
        <dbReference type="EMBL" id="ABI64406.1"/>
    </source>
</evidence>
<sequence length="419" mass="44934" precursor="true">MQRYAATLLIALFAALAGFAGFNALVDPFGIMGTPDIPGLTSRDTRLYEDGGRVHVADRLARGGDAAIILGSSRTVDGFPRDAADLPAGFINAGMRGTNIFELSQAAALAAGDARLRCVVIGLDLDEFGTHSKAKSTYWLSALRDGNADFARARVALSPSTFGASVQVLADNLTGSSPRVPWADTYPAGAQRARYENGARGIYRFYLGYRFDPERLALFETVLDELTAQGVQVTGFIHPLHVWREEALFRAGRGEDFLAFRAALTETFARHAEHEPVGACLPGPARQLYDFSGFRPFAALPAPAEDATAAHPTFYEPSHYLPHVGADMLAIMAGETPGDARVTGERLTPQTLARSDAALAGRRADWLATADGETVTALLDAVIAGNPSAELETPQFLNRDDETSVTDKLARIAPRAARR</sequence>
<dbReference type="eggNOG" id="ENOG5031AR2">
    <property type="taxonomic scope" value="Bacteria"/>
</dbReference>
<proteinExistence type="predicted"/>
<dbReference type="RefSeq" id="WP_011642053.1">
    <property type="nucleotide sequence ID" value="NC_008347.1"/>
</dbReference>
<reference evidence="1 2" key="1">
    <citation type="submission" date="2006-08" db="EMBL/GenBank/DDBJ databases">
        <title>Complete sequence of Maricaulis maris MCS10.</title>
        <authorList>
            <consortium name="US DOE Joint Genome Institute"/>
            <person name="Copeland A."/>
            <person name="Lucas S."/>
            <person name="Lapidus A."/>
            <person name="Barry K."/>
            <person name="Detter J.C."/>
            <person name="Glavina del Rio T."/>
            <person name="Hammon N."/>
            <person name="Israni S."/>
            <person name="Dalin E."/>
            <person name="Tice H."/>
            <person name="Pitluck S."/>
            <person name="Saunders E."/>
            <person name="Brettin T."/>
            <person name="Bruce D."/>
            <person name="Han C."/>
            <person name="Tapia R."/>
            <person name="Gilna P."/>
            <person name="Schmutz J."/>
            <person name="Larimer F."/>
            <person name="Land M."/>
            <person name="Hauser L."/>
            <person name="Kyrpides N."/>
            <person name="Mikhailova N."/>
            <person name="Viollier P."/>
            <person name="Stephens C."/>
            <person name="Richardson P."/>
        </authorList>
    </citation>
    <scope>NUCLEOTIDE SEQUENCE [LARGE SCALE GENOMIC DNA]</scope>
    <source>
        <strain evidence="1 2">MCS10</strain>
    </source>
</reference>
<accession>Q0ATI1</accession>
<dbReference type="EMBL" id="CP000449">
    <property type="protein sequence ID" value="ABI64406.1"/>
    <property type="molecule type" value="Genomic_DNA"/>
</dbReference>
<dbReference type="STRING" id="394221.Mmar10_0110"/>